<dbReference type="PANTHER" id="PTHR30537:SF5">
    <property type="entry name" value="HTH-TYPE TRANSCRIPTIONAL ACTIVATOR TTDR-RELATED"/>
    <property type="match status" value="1"/>
</dbReference>
<dbReference type="Proteomes" id="UP000229897">
    <property type="component" value="Chromosome"/>
</dbReference>
<dbReference type="Gene3D" id="3.40.190.10">
    <property type="entry name" value="Periplasmic binding protein-like II"/>
    <property type="match status" value="2"/>
</dbReference>
<dbReference type="PRINTS" id="PR00039">
    <property type="entry name" value="HTHLYSR"/>
</dbReference>
<evidence type="ECO:0000313" key="7">
    <source>
        <dbReference type="Proteomes" id="UP000229897"/>
    </source>
</evidence>
<keyword evidence="7" id="KW-1185">Reference proteome</keyword>
<evidence type="ECO:0000256" key="4">
    <source>
        <dbReference type="ARBA" id="ARBA00023163"/>
    </source>
</evidence>
<accession>A0A2D2DKH2</accession>
<evidence type="ECO:0000256" key="1">
    <source>
        <dbReference type="ARBA" id="ARBA00009437"/>
    </source>
</evidence>
<dbReference type="Pfam" id="PF03466">
    <property type="entry name" value="LysR_substrate"/>
    <property type="match status" value="1"/>
</dbReference>
<dbReference type="GO" id="GO:0003700">
    <property type="term" value="F:DNA-binding transcription factor activity"/>
    <property type="evidence" value="ECO:0007669"/>
    <property type="project" value="InterPro"/>
</dbReference>
<dbReference type="RefSeq" id="WP_099875442.1">
    <property type="nucleotide sequence ID" value="NZ_CP024608.1"/>
</dbReference>
<keyword evidence="3" id="KW-0238">DNA-binding</keyword>
<dbReference type="InterPro" id="IPR036390">
    <property type="entry name" value="WH_DNA-bd_sf"/>
</dbReference>
<evidence type="ECO:0000256" key="3">
    <source>
        <dbReference type="ARBA" id="ARBA00023125"/>
    </source>
</evidence>
<dbReference type="PROSITE" id="PS50931">
    <property type="entry name" value="HTH_LYSR"/>
    <property type="match status" value="1"/>
</dbReference>
<dbReference type="EMBL" id="CP024608">
    <property type="protein sequence ID" value="ATQ75484.1"/>
    <property type="molecule type" value="Genomic_DNA"/>
</dbReference>
<dbReference type="GO" id="GO:0003677">
    <property type="term" value="F:DNA binding"/>
    <property type="evidence" value="ECO:0007669"/>
    <property type="project" value="UniProtKB-KW"/>
</dbReference>
<dbReference type="SUPFAM" id="SSF46785">
    <property type="entry name" value="Winged helix' DNA-binding domain"/>
    <property type="match status" value="1"/>
</dbReference>
<keyword evidence="2" id="KW-0805">Transcription regulation</keyword>
<dbReference type="OrthoDB" id="8688993at2"/>
<dbReference type="InterPro" id="IPR058163">
    <property type="entry name" value="LysR-type_TF_proteobact-type"/>
</dbReference>
<dbReference type="InterPro" id="IPR005119">
    <property type="entry name" value="LysR_subst-bd"/>
</dbReference>
<name>A0A2D2DKH2_9BURK</name>
<evidence type="ECO:0000259" key="5">
    <source>
        <dbReference type="PROSITE" id="PS50931"/>
    </source>
</evidence>
<evidence type="ECO:0000256" key="2">
    <source>
        <dbReference type="ARBA" id="ARBA00023015"/>
    </source>
</evidence>
<organism evidence="6 7">
    <name type="scientific">Massilia violaceinigra</name>
    <dbReference type="NCBI Taxonomy" id="2045208"/>
    <lineage>
        <taxon>Bacteria</taxon>
        <taxon>Pseudomonadati</taxon>
        <taxon>Pseudomonadota</taxon>
        <taxon>Betaproteobacteria</taxon>
        <taxon>Burkholderiales</taxon>
        <taxon>Oxalobacteraceae</taxon>
        <taxon>Telluria group</taxon>
        <taxon>Massilia</taxon>
    </lineage>
</organism>
<dbReference type="InterPro" id="IPR000847">
    <property type="entry name" value="LysR_HTH_N"/>
</dbReference>
<protein>
    <submittedName>
        <fullName evidence="6">LysR family transcriptional regulator</fullName>
    </submittedName>
</protein>
<dbReference type="AlphaFoldDB" id="A0A2D2DKH2"/>
<dbReference type="Pfam" id="PF00126">
    <property type="entry name" value="HTH_1"/>
    <property type="match status" value="1"/>
</dbReference>
<gene>
    <name evidence="6" type="ORF">CR152_13860</name>
</gene>
<keyword evidence="4" id="KW-0804">Transcription</keyword>
<dbReference type="KEGG" id="mass:CR152_13860"/>
<dbReference type="FunFam" id="1.10.10.10:FF:000001">
    <property type="entry name" value="LysR family transcriptional regulator"/>
    <property type="match status" value="1"/>
</dbReference>
<reference evidence="6" key="1">
    <citation type="submission" date="2017-10" db="EMBL/GenBank/DDBJ databases">
        <title>Massilia psychrophilum sp. nov., a novel purple-pigmented bacterium isolated from Tianshan glacier, Xinjiang Municipality, China.</title>
        <authorList>
            <person name="Wang H."/>
        </authorList>
    </citation>
    <scope>NUCLEOTIDE SEQUENCE [LARGE SCALE GENOMIC DNA]</scope>
    <source>
        <strain evidence="6">B2</strain>
    </source>
</reference>
<comment type="similarity">
    <text evidence="1">Belongs to the LysR transcriptional regulatory family.</text>
</comment>
<sequence length="308" mass="33325">MSDSLVPLAAMMEPLRGFVAVGRRMSITLAAADLCLTQSALSRQIQALEQRLGVRLFVRTHRAIAFTPAGERLFQSADGALRQLQDACAAIKPSARNGQVALSASIGVTGLWLLPRLGSFQQQHPGIDLRVAANNRIQDLEREGLDLAIRYAPLAAVAPHSTLLFRETIAPVAHPSLGITRLDGPADLAGLTLLEFDHPGQPWLHWKDWLQAAGPDRARPSLAGPKSILRFNQYDQVIQSALAGHGVALGRIELIEPMLRAGRLVQLPCSRLASPCEHAYWLVRAVAEPRADVGAVIDWIVNEAAAVN</sequence>
<dbReference type="PANTHER" id="PTHR30537">
    <property type="entry name" value="HTH-TYPE TRANSCRIPTIONAL REGULATOR"/>
    <property type="match status" value="1"/>
</dbReference>
<dbReference type="CDD" id="cd08432">
    <property type="entry name" value="PBP2_GcdR_TrpI_HvrB_AmpR_like"/>
    <property type="match status" value="1"/>
</dbReference>
<evidence type="ECO:0000313" key="6">
    <source>
        <dbReference type="EMBL" id="ATQ75484.1"/>
    </source>
</evidence>
<dbReference type="Gene3D" id="1.10.10.10">
    <property type="entry name" value="Winged helix-like DNA-binding domain superfamily/Winged helix DNA-binding domain"/>
    <property type="match status" value="1"/>
</dbReference>
<dbReference type="InterPro" id="IPR036388">
    <property type="entry name" value="WH-like_DNA-bd_sf"/>
</dbReference>
<proteinExistence type="inferred from homology"/>
<feature type="domain" description="HTH lysR-type" evidence="5">
    <location>
        <begin position="12"/>
        <end position="67"/>
    </location>
</feature>
<dbReference type="SUPFAM" id="SSF53850">
    <property type="entry name" value="Periplasmic binding protein-like II"/>
    <property type="match status" value="1"/>
</dbReference>